<gene>
    <name evidence="2" type="ordered locus">FRAAL6190</name>
</gene>
<reference evidence="2 3" key="1">
    <citation type="journal article" date="2007" name="Genome Res.">
        <title>Genome characteristics of facultatively symbiotic Frankia sp. strains reflect host range and host plant biogeography.</title>
        <authorList>
            <person name="Normand P."/>
            <person name="Lapierre P."/>
            <person name="Tisa L.S."/>
            <person name="Gogarten J.P."/>
            <person name="Alloisio N."/>
            <person name="Bagnarol E."/>
            <person name="Bassi C.A."/>
            <person name="Berry A.M."/>
            <person name="Bickhart D.M."/>
            <person name="Choisne N."/>
            <person name="Couloux A."/>
            <person name="Cournoyer B."/>
            <person name="Cruveiller S."/>
            <person name="Daubin V."/>
            <person name="Demange N."/>
            <person name="Francino M.P."/>
            <person name="Goltsman E."/>
            <person name="Huang Y."/>
            <person name="Kopp O.R."/>
            <person name="Labarre L."/>
            <person name="Lapidus A."/>
            <person name="Lavire C."/>
            <person name="Marechal J."/>
            <person name="Martinez M."/>
            <person name="Mastronunzio J.E."/>
            <person name="Mullin B.C."/>
            <person name="Niemann J."/>
            <person name="Pujic P."/>
            <person name="Rawnsley T."/>
            <person name="Rouy Z."/>
            <person name="Schenowitz C."/>
            <person name="Sellstedt A."/>
            <person name="Tavares F."/>
            <person name="Tomkins J.P."/>
            <person name="Vallenet D."/>
            <person name="Valverde C."/>
            <person name="Wall L.G."/>
            <person name="Wang Y."/>
            <person name="Medigue C."/>
            <person name="Benson D.R."/>
        </authorList>
    </citation>
    <scope>NUCLEOTIDE SEQUENCE [LARGE SCALE GENOMIC DNA]</scope>
    <source>
        <strain evidence="3">DSM 45986 / CECT 9034 / ACN14a</strain>
    </source>
</reference>
<evidence type="ECO:0000313" key="2">
    <source>
        <dbReference type="EMBL" id="CAJ64813.1"/>
    </source>
</evidence>
<feature type="region of interest" description="Disordered" evidence="1">
    <location>
        <begin position="1"/>
        <end position="32"/>
    </location>
</feature>
<evidence type="ECO:0000313" key="3">
    <source>
        <dbReference type="Proteomes" id="UP000000657"/>
    </source>
</evidence>
<sequence>MRATLGHARHDAPFLAGNPPDRPDIATESDSWSSFAARRPQLLRHPARRSILPEIG</sequence>
<proteinExistence type="predicted"/>
<dbReference type="KEGG" id="fal:FRAAL6190"/>
<accession>Q0RCL1</accession>
<evidence type="ECO:0000256" key="1">
    <source>
        <dbReference type="SAM" id="MobiDB-lite"/>
    </source>
</evidence>
<organism evidence="2 3">
    <name type="scientific">Frankia alni (strain DSM 45986 / CECT 9034 / ACN14a)</name>
    <dbReference type="NCBI Taxonomy" id="326424"/>
    <lineage>
        <taxon>Bacteria</taxon>
        <taxon>Bacillati</taxon>
        <taxon>Actinomycetota</taxon>
        <taxon>Actinomycetes</taxon>
        <taxon>Frankiales</taxon>
        <taxon>Frankiaceae</taxon>
        <taxon>Frankia</taxon>
    </lineage>
</organism>
<protein>
    <submittedName>
        <fullName evidence="2">Uncharacterized protein</fullName>
    </submittedName>
</protein>
<dbReference type="Proteomes" id="UP000000657">
    <property type="component" value="Chromosome"/>
</dbReference>
<dbReference type="AlphaFoldDB" id="Q0RCL1"/>
<dbReference type="HOGENOM" id="CLU_3007676_0_0_11"/>
<dbReference type="EMBL" id="CT573213">
    <property type="protein sequence ID" value="CAJ64813.1"/>
    <property type="molecule type" value="Genomic_DNA"/>
</dbReference>
<keyword evidence="3" id="KW-1185">Reference proteome</keyword>
<name>Q0RCL1_FRAAA</name>